<dbReference type="SUPFAM" id="SSF53254">
    <property type="entry name" value="Phosphoglycerate mutase-like"/>
    <property type="match status" value="1"/>
</dbReference>
<evidence type="ECO:0000313" key="5">
    <source>
        <dbReference type="Proteomes" id="UP000535908"/>
    </source>
</evidence>
<dbReference type="InterPro" id="IPR051695">
    <property type="entry name" value="Phosphoglycerate_Mutase"/>
</dbReference>
<dbReference type="SMART" id="SM00855">
    <property type="entry name" value="PGAM"/>
    <property type="match status" value="1"/>
</dbReference>
<dbReference type="RefSeq" id="WP_185411501.1">
    <property type="nucleotide sequence ID" value="NZ_JAARRE010000015.1"/>
</dbReference>
<proteinExistence type="predicted"/>
<feature type="active site" description="Proton donor/acceptor" evidence="2">
    <location>
        <position position="96"/>
    </location>
</feature>
<dbReference type="AlphaFoldDB" id="A0A7X0Y643"/>
<reference evidence="4 5" key="1">
    <citation type="submission" date="2020-03" db="EMBL/GenBank/DDBJ databases">
        <title>Soil Listeria distribution.</title>
        <authorList>
            <person name="Liao J."/>
            <person name="Wiedmann M."/>
        </authorList>
    </citation>
    <scope>NUCLEOTIDE SEQUENCE [LARGE SCALE GENOMIC DNA]</scope>
    <source>
        <strain evidence="4 5">FSL L7-0741</strain>
    </source>
</reference>
<dbReference type="Proteomes" id="UP000535908">
    <property type="component" value="Unassembled WGS sequence"/>
</dbReference>
<dbReference type="PANTHER" id="PTHR46517:SF1">
    <property type="entry name" value="FRUCTOSE-2,6-BISPHOSPHATASE TIGAR"/>
    <property type="match status" value="1"/>
</dbReference>
<dbReference type="InterPro" id="IPR013078">
    <property type="entry name" value="His_Pase_superF_clade-1"/>
</dbReference>
<dbReference type="Pfam" id="PF00300">
    <property type="entry name" value="His_Phos_1"/>
    <property type="match status" value="1"/>
</dbReference>
<dbReference type="GO" id="GO:0045820">
    <property type="term" value="P:negative regulation of glycolytic process"/>
    <property type="evidence" value="ECO:0007669"/>
    <property type="project" value="TreeGrafter"/>
</dbReference>
<dbReference type="Gene3D" id="3.40.50.1240">
    <property type="entry name" value="Phosphoglycerate mutase-like"/>
    <property type="match status" value="1"/>
</dbReference>
<feature type="binding site" evidence="3">
    <location>
        <position position="70"/>
    </location>
    <ligand>
        <name>substrate</name>
    </ligand>
</feature>
<evidence type="ECO:0000256" key="2">
    <source>
        <dbReference type="PIRSR" id="PIRSR613078-1"/>
    </source>
</evidence>
<dbReference type="PANTHER" id="PTHR46517">
    <property type="entry name" value="FRUCTOSE-2,6-BISPHOSPHATASE TIGAR"/>
    <property type="match status" value="1"/>
</dbReference>
<sequence length="235" mass="26372">MEETVVFVKMTGKVTLFVTRHGKTMLNTTERVQGWADSPLTAEGVLVAEQLGRGLADTTFEALYTSDRGRTLETADIVMRHADFQLPVNQLKGLREFGFGKFEGEYNLFMWETVSKRHGFPSVEAFFEVHKHDAPRVMIDAVAEMDETGMAENWDIFTERLLQSLDLICQEHTEGHVLVICHGMVINILLSLLAPNRVDGPIENASVTKISYANGEYTVESANDMQYVARGIVKN</sequence>
<name>A0A7X0Y643_9LIST</name>
<organism evidence="4 5">
    <name type="scientific">Listeria grandensis</name>
    <dbReference type="NCBI Taxonomy" id="1494963"/>
    <lineage>
        <taxon>Bacteria</taxon>
        <taxon>Bacillati</taxon>
        <taxon>Bacillota</taxon>
        <taxon>Bacilli</taxon>
        <taxon>Bacillales</taxon>
        <taxon>Listeriaceae</taxon>
        <taxon>Listeria</taxon>
    </lineage>
</organism>
<keyword evidence="1" id="KW-0378">Hydrolase</keyword>
<evidence type="ECO:0000256" key="3">
    <source>
        <dbReference type="PIRSR" id="PIRSR613078-2"/>
    </source>
</evidence>
<comment type="caution">
    <text evidence="4">The sequence shown here is derived from an EMBL/GenBank/DDBJ whole genome shotgun (WGS) entry which is preliminary data.</text>
</comment>
<feature type="binding site" evidence="3">
    <location>
        <begin position="20"/>
        <end position="27"/>
    </location>
    <ligand>
        <name>substrate</name>
    </ligand>
</feature>
<evidence type="ECO:0000313" key="4">
    <source>
        <dbReference type="EMBL" id="MBC1937428.1"/>
    </source>
</evidence>
<dbReference type="GO" id="GO:0004331">
    <property type="term" value="F:fructose-2,6-bisphosphate 2-phosphatase activity"/>
    <property type="evidence" value="ECO:0007669"/>
    <property type="project" value="TreeGrafter"/>
</dbReference>
<dbReference type="InterPro" id="IPR029033">
    <property type="entry name" value="His_PPase_superfam"/>
</dbReference>
<dbReference type="GO" id="GO:0043456">
    <property type="term" value="P:regulation of pentose-phosphate shunt"/>
    <property type="evidence" value="ECO:0007669"/>
    <property type="project" value="TreeGrafter"/>
</dbReference>
<dbReference type="CDD" id="cd07067">
    <property type="entry name" value="HP_PGM_like"/>
    <property type="match status" value="1"/>
</dbReference>
<accession>A0A7X0Y643</accession>
<dbReference type="EMBL" id="JAARWN010000017">
    <property type="protein sequence ID" value="MBC1937428.1"/>
    <property type="molecule type" value="Genomic_DNA"/>
</dbReference>
<feature type="active site" description="Tele-phosphohistidine intermediate" evidence="2">
    <location>
        <position position="21"/>
    </location>
</feature>
<dbReference type="GO" id="GO:0005829">
    <property type="term" value="C:cytosol"/>
    <property type="evidence" value="ECO:0007669"/>
    <property type="project" value="TreeGrafter"/>
</dbReference>
<gene>
    <name evidence="4" type="ORF">HCA69_13680</name>
</gene>
<evidence type="ECO:0000256" key="1">
    <source>
        <dbReference type="ARBA" id="ARBA00022801"/>
    </source>
</evidence>
<protein>
    <submittedName>
        <fullName evidence="4">Histidine phosphatase family protein</fullName>
    </submittedName>
</protein>